<evidence type="ECO:0000256" key="1">
    <source>
        <dbReference type="SAM" id="MobiDB-lite"/>
    </source>
</evidence>
<feature type="non-terminal residue" evidence="2">
    <location>
        <position position="153"/>
    </location>
</feature>
<accession>A0ABP0NSZ8</accession>
<dbReference type="Proteomes" id="UP001642464">
    <property type="component" value="Unassembled WGS sequence"/>
</dbReference>
<comment type="caution">
    <text evidence="2">The sequence shown here is derived from an EMBL/GenBank/DDBJ whole genome shotgun (WGS) entry which is preliminary data.</text>
</comment>
<keyword evidence="2" id="KW-0489">Methyltransferase</keyword>
<feature type="region of interest" description="Disordered" evidence="1">
    <location>
        <begin position="126"/>
        <end position="153"/>
    </location>
</feature>
<organism evidence="2 3">
    <name type="scientific">Durusdinium trenchii</name>
    <dbReference type="NCBI Taxonomy" id="1381693"/>
    <lineage>
        <taxon>Eukaryota</taxon>
        <taxon>Sar</taxon>
        <taxon>Alveolata</taxon>
        <taxon>Dinophyceae</taxon>
        <taxon>Suessiales</taxon>
        <taxon>Symbiodiniaceae</taxon>
        <taxon>Durusdinium</taxon>
    </lineage>
</organism>
<name>A0ABP0NSZ8_9DINO</name>
<evidence type="ECO:0000313" key="2">
    <source>
        <dbReference type="EMBL" id="CAK9065929.1"/>
    </source>
</evidence>
<proteinExistence type="predicted"/>
<protein>
    <submittedName>
        <fullName evidence="2">Modification methylase SPRI</fullName>
    </submittedName>
</protein>
<keyword evidence="2" id="KW-0808">Transferase</keyword>
<sequence>RQLQKKRYSAASVKQQVEDGLQSCSEKYPYLDTLTRTNLVSGYALCITPKGEKYLTDRCRPLLGVEATRLQGMWLEPGDPRIRDTSDSLLRDLAGNAFEQSCFAAVLWCTLVFYAKMHRRRTAAGTQPWTPTYLPDPMLENPEDDDDVRTEVL</sequence>
<dbReference type="GO" id="GO:0032259">
    <property type="term" value="P:methylation"/>
    <property type="evidence" value="ECO:0007669"/>
    <property type="project" value="UniProtKB-KW"/>
</dbReference>
<reference evidence="2 3" key="1">
    <citation type="submission" date="2024-02" db="EMBL/GenBank/DDBJ databases">
        <authorList>
            <person name="Chen Y."/>
            <person name="Shah S."/>
            <person name="Dougan E. K."/>
            <person name="Thang M."/>
            <person name="Chan C."/>
        </authorList>
    </citation>
    <scope>NUCLEOTIDE SEQUENCE [LARGE SCALE GENOMIC DNA]</scope>
</reference>
<gene>
    <name evidence="2" type="ORF">SCF082_LOCUS33649</name>
</gene>
<evidence type="ECO:0000313" key="3">
    <source>
        <dbReference type="Proteomes" id="UP001642464"/>
    </source>
</evidence>
<dbReference type="GO" id="GO:0008168">
    <property type="term" value="F:methyltransferase activity"/>
    <property type="evidence" value="ECO:0007669"/>
    <property type="project" value="UniProtKB-KW"/>
</dbReference>
<keyword evidence="3" id="KW-1185">Reference proteome</keyword>
<feature type="compositionally biased region" description="Acidic residues" evidence="1">
    <location>
        <begin position="141"/>
        <end position="153"/>
    </location>
</feature>
<feature type="non-terminal residue" evidence="2">
    <location>
        <position position="1"/>
    </location>
</feature>
<dbReference type="EMBL" id="CAXAMM010030091">
    <property type="protein sequence ID" value="CAK9065929.1"/>
    <property type="molecule type" value="Genomic_DNA"/>
</dbReference>